<comment type="catalytic activity">
    <reaction evidence="12">
        <text>5,6-dihydrouridine(16) in tRNA + NADP(+) = uridine(16) in tRNA + NADPH + H(+)</text>
        <dbReference type="Rhea" id="RHEA:53376"/>
        <dbReference type="Rhea" id="RHEA-COMP:13543"/>
        <dbReference type="Rhea" id="RHEA-COMP:13544"/>
        <dbReference type="ChEBI" id="CHEBI:15378"/>
        <dbReference type="ChEBI" id="CHEBI:57783"/>
        <dbReference type="ChEBI" id="CHEBI:58349"/>
        <dbReference type="ChEBI" id="CHEBI:65315"/>
        <dbReference type="ChEBI" id="CHEBI:74443"/>
        <dbReference type="EC" id="1.3.1.88"/>
    </reaction>
    <physiologicalReaction direction="right-to-left" evidence="12">
        <dbReference type="Rhea" id="RHEA:53378"/>
    </physiologicalReaction>
</comment>
<dbReference type="PANTHER" id="PTHR11082">
    <property type="entry name" value="TRNA-DIHYDROURIDINE SYNTHASE"/>
    <property type="match status" value="1"/>
</dbReference>
<gene>
    <name evidence="19" type="ORF">TAPDE_002493</name>
</gene>
<evidence type="ECO:0000256" key="9">
    <source>
        <dbReference type="ARBA" id="ARBA00038313"/>
    </source>
</evidence>
<keyword evidence="20" id="KW-1185">Reference proteome</keyword>
<evidence type="ECO:0000256" key="3">
    <source>
        <dbReference type="ARBA" id="ARBA00022643"/>
    </source>
</evidence>
<evidence type="ECO:0000256" key="5">
    <source>
        <dbReference type="ARBA" id="ARBA00022694"/>
    </source>
</evidence>
<dbReference type="InterPro" id="IPR013785">
    <property type="entry name" value="Aldolase_TIM"/>
</dbReference>
<dbReference type="PANTHER" id="PTHR11082:SF5">
    <property type="entry name" value="TRNA-DIHYDROURIDINE(16_17) SYNTHASE [NAD(P)(+)]-LIKE"/>
    <property type="match status" value="1"/>
</dbReference>
<dbReference type="EMBL" id="CAHR02000086">
    <property type="protein sequence ID" value="CCG82480.1"/>
    <property type="molecule type" value="Genomic_DNA"/>
</dbReference>
<dbReference type="Proteomes" id="UP000013776">
    <property type="component" value="Unassembled WGS sequence"/>
</dbReference>
<comment type="catalytic activity">
    <reaction evidence="14">
        <text>5,6-dihydrouridine(16) in tRNA + NAD(+) = uridine(16) in tRNA + NADH + H(+)</text>
        <dbReference type="Rhea" id="RHEA:53380"/>
        <dbReference type="Rhea" id="RHEA-COMP:13543"/>
        <dbReference type="Rhea" id="RHEA-COMP:13544"/>
        <dbReference type="ChEBI" id="CHEBI:15378"/>
        <dbReference type="ChEBI" id="CHEBI:57540"/>
        <dbReference type="ChEBI" id="CHEBI:57945"/>
        <dbReference type="ChEBI" id="CHEBI:65315"/>
        <dbReference type="ChEBI" id="CHEBI:74443"/>
        <dbReference type="EC" id="1.3.1.88"/>
    </reaction>
    <physiologicalReaction direction="right-to-left" evidence="14">
        <dbReference type="Rhea" id="RHEA:53382"/>
    </physiologicalReaction>
</comment>
<feature type="region of interest" description="Disordered" evidence="17">
    <location>
        <begin position="375"/>
        <end position="397"/>
    </location>
</feature>
<dbReference type="SUPFAM" id="SSF51395">
    <property type="entry name" value="FMN-linked oxidoreductases"/>
    <property type="match status" value="1"/>
</dbReference>
<protein>
    <recommendedName>
        <fullName evidence="10">tRNA-dihydrouridine(16/17) synthase [NAD(P)(+)]</fullName>
        <ecNumber evidence="10">1.3.1.88</ecNumber>
    </recommendedName>
</protein>
<dbReference type="STRING" id="1097556.R4X9S0"/>
<evidence type="ECO:0000256" key="14">
    <source>
        <dbReference type="ARBA" id="ARBA00048934"/>
    </source>
</evidence>
<dbReference type="Pfam" id="PF01207">
    <property type="entry name" value="Dus"/>
    <property type="match status" value="1"/>
</dbReference>
<keyword evidence="8" id="KW-0520">NAD</keyword>
<comment type="catalytic activity">
    <reaction evidence="16">
        <text>5,6-dihydrouridine(17) in tRNA + NADP(+) = uridine(17) in tRNA + NADPH + H(+)</text>
        <dbReference type="Rhea" id="RHEA:53368"/>
        <dbReference type="Rhea" id="RHEA-COMP:13541"/>
        <dbReference type="Rhea" id="RHEA-COMP:13542"/>
        <dbReference type="ChEBI" id="CHEBI:15378"/>
        <dbReference type="ChEBI" id="CHEBI:57783"/>
        <dbReference type="ChEBI" id="CHEBI:58349"/>
        <dbReference type="ChEBI" id="CHEBI:65315"/>
        <dbReference type="ChEBI" id="CHEBI:74443"/>
        <dbReference type="EC" id="1.3.1.88"/>
    </reaction>
    <physiologicalReaction direction="right-to-left" evidence="16">
        <dbReference type="Rhea" id="RHEA:53370"/>
    </physiologicalReaction>
</comment>
<dbReference type="AlphaFoldDB" id="R4X9S0"/>
<accession>R4X9S0</accession>
<evidence type="ECO:0000313" key="20">
    <source>
        <dbReference type="Proteomes" id="UP000013776"/>
    </source>
</evidence>
<evidence type="ECO:0000256" key="8">
    <source>
        <dbReference type="ARBA" id="ARBA00023027"/>
    </source>
</evidence>
<keyword evidence="3" id="KW-0288">FMN</keyword>
<comment type="catalytic activity">
    <reaction evidence="13">
        <text>a 5,6-dihydrouridine in mRNA + NAD(+) = a uridine in mRNA + NADH + H(+)</text>
        <dbReference type="Rhea" id="RHEA:69851"/>
        <dbReference type="Rhea" id="RHEA-COMP:14658"/>
        <dbReference type="Rhea" id="RHEA-COMP:17789"/>
        <dbReference type="ChEBI" id="CHEBI:15378"/>
        <dbReference type="ChEBI" id="CHEBI:57540"/>
        <dbReference type="ChEBI" id="CHEBI:57945"/>
        <dbReference type="ChEBI" id="CHEBI:65315"/>
        <dbReference type="ChEBI" id="CHEBI:74443"/>
    </reaction>
    <physiologicalReaction direction="right-to-left" evidence="13">
        <dbReference type="Rhea" id="RHEA:69853"/>
    </physiologicalReaction>
</comment>
<evidence type="ECO:0000256" key="7">
    <source>
        <dbReference type="ARBA" id="ARBA00023002"/>
    </source>
</evidence>
<comment type="catalytic activity">
    <reaction evidence="15">
        <text>a 5,6-dihydrouridine in mRNA + NADP(+) = a uridine in mRNA + NADPH + H(+)</text>
        <dbReference type="Rhea" id="RHEA:69855"/>
        <dbReference type="Rhea" id="RHEA-COMP:14658"/>
        <dbReference type="Rhea" id="RHEA-COMP:17789"/>
        <dbReference type="ChEBI" id="CHEBI:15378"/>
        <dbReference type="ChEBI" id="CHEBI:57783"/>
        <dbReference type="ChEBI" id="CHEBI:58349"/>
        <dbReference type="ChEBI" id="CHEBI:65315"/>
        <dbReference type="ChEBI" id="CHEBI:74443"/>
    </reaction>
    <physiologicalReaction direction="right-to-left" evidence="15">
        <dbReference type="Rhea" id="RHEA:69857"/>
    </physiologicalReaction>
</comment>
<dbReference type="EC" id="1.3.1.88" evidence="10"/>
<keyword evidence="6" id="KW-0521">NADP</keyword>
<evidence type="ECO:0000256" key="17">
    <source>
        <dbReference type="SAM" id="MobiDB-lite"/>
    </source>
</evidence>
<dbReference type="VEuPathDB" id="FungiDB:TAPDE_002493"/>
<dbReference type="GO" id="GO:0017150">
    <property type="term" value="F:tRNA dihydrouridine synthase activity"/>
    <property type="evidence" value="ECO:0007669"/>
    <property type="project" value="InterPro"/>
</dbReference>
<name>R4X9S0_TAPDE</name>
<feature type="compositionally biased region" description="Basic and acidic residues" evidence="17">
    <location>
        <begin position="380"/>
        <end position="397"/>
    </location>
</feature>
<evidence type="ECO:0000256" key="2">
    <source>
        <dbReference type="ARBA" id="ARBA00022630"/>
    </source>
</evidence>
<comment type="similarity">
    <text evidence="9">Belongs to the Dus family. Dus1 subfamily.</text>
</comment>
<proteinExistence type="inferred from homology"/>
<evidence type="ECO:0000259" key="18">
    <source>
        <dbReference type="Pfam" id="PF01207"/>
    </source>
</evidence>
<comment type="catalytic activity">
    <reaction evidence="11">
        <text>5,6-dihydrouridine(17) in tRNA + NAD(+) = uridine(17) in tRNA + NADH + H(+)</text>
        <dbReference type="Rhea" id="RHEA:53372"/>
        <dbReference type="Rhea" id="RHEA-COMP:13541"/>
        <dbReference type="Rhea" id="RHEA-COMP:13542"/>
        <dbReference type="ChEBI" id="CHEBI:15378"/>
        <dbReference type="ChEBI" id="CHEBI:57540"/>
        <dbReference type="ChEBI" id="CHEBI:57945"/>
        <dbReference type="ChEBI" id="CHEBI:65315"/>
        <dbReference type="ChEBI" id="CHEBI:74443"/>
        <dbReference type="EC" id="1.3.1.88"/>
    </reaction>
    <physiologicalReaction direction="right-to-left" evidence="11">
        <dbReference type="Rhea" id="RHEA:53374"/>
    </physiologicalReaction>
</comment>
<evidence type="ECO:0000313" key="19">
    <source>
        <dbReference type="EMBL" id="CCG82480.1"/>
    </source>
</evidence>
<reference evidence="19 20" key="1">
    <citation type="journal article" date="2013" name="MBio">
        <title>Genome sequencing of the plant pathogen Taphrina deformans, the causal agent of peach leaf curl.</title>
        <authorList>
            <person name="Cisse O.H."/>
            <person name="Almeida J.M.G.C.F."/>
            <person name="Fonseca A."/>
            <person name="Kumar A.A."/>
            <person name="Salojaervi J."/>
            <person name="Overmyer K."/>
            <person name="Hauser P.M."/>
            <person name="Pagni M."/>
        </authorList>
    </citation>
    <scope>NUCLEOTIDE SEQUENCE [LARGE SCALE GENOMIC DNA]</scope>
    <source>
        <strain evidence="20">PYCC 5710 / ATCC 11124 / CBS 356.35 / IMI 108563 / JCM 9778 / NBRC 8474</strain>
    </source>
</reference>
<dbReference type="eggNOG" id="KOG2335">
    <property type="taxonomic scope" value="Eukaryota"/>
</dbReference>
<evidence type="ECO:0000256" key="10">
    <source>
        <dbReference type="ARBA" id="ARBA00038890"/>
    </source>
</evidence>
<dbReference type="CDD" id="cd02801">
    <property type="entry name" value="DUS_like_FMN"/>
    <property type="match status" value="1"/>
</dbReference>
<evidence type="ECO:0000256" key="11">
    <source>
        <dbReference type="ARBA" id="ARBA00047287"/>
    </source>
</evidence>
<dbReference type="GO" id="GO:0050660">
    <property type="term" value="F:flavin adenine dinucleotide binding"/>
    <property type="evidence" value="ECO:0007669"/>
    <property type="project" value="InterPro"/>
</dbReference>
<keyword evidence="7" id="KW-0560">Oxidoreductase</keyword>
<evidence type="ECO:0000256" key="13">
    <source>
        <dbReference type="ARBA" id="ARBA00048342"/>
    </source>
</evidence>
<dbReference type="Gene3D" id="3.20.20.70">
    <property type="entry name" value="Aldolase class I"/>
    <property type="match status" value="1"/>
</dbReference>
<keyword evidence="2" id="KW-0285">Flavoprotein</keyword>
<evidence type="ECO:0000256" key="12">
    <source>
        <dbReference type="ARBA" id="ARBA00047652"/>
    </source>
</evidence>
<evidence type="ECO:0000256" key="6">
    <source>
        <dbReference type="ARBA" id="ARBA00022857"/>
    </source>
</evidence>
<organism evidence="19 20">
    <name type="scientific">Taphrina deformans (strain PYCC 5710 / ATCC 11124 / CBS 356.35 / IMI 108563 / JCM 9778 / NBRC 8474)</name>
    <name type="common">Peach leaf curl fungus</name>
    <name type="synonym">Lalaria deformans</name>
    <dbReference type="NCBI Taxonomy" id="1097556"/>
    <lineage>
        <taxon>Eukaryota</taxon>
        <taxon>Fungi</taxon>
        <taxon>Dikarya</taxon>
        <taxon>Ascomycota</taxon>
        <taxon>Taphrinomycotina</taxon>
        <taxon>Taphrinomycetes</taxon>
        <taxon>Taphrinales</taxon>
        <taxon>Taphrinaceae</taxon>
        <taxon>Taphrina</taxon>
    </lineage>
</organism>
<evidence type="ECO:0000256" key="4">
    <source>
        <dbReference type="ARBA" id="ARBA00022664"/>
    </source>
</evidence>
<feature type="domain" description="DUS-like FMN-binding" evidence="18">
    <location>
        <begin position="25"/>
        <end position="298"/>
    </location>
</feature>
<dbReference type="OrthoDB" id="272303at2759"/>
<evidence type="ECO:0000256" key="16">
    <source>
        <dbReference type="ARBA" id="ARBA00049467"/>
    </source>
</evidence>
<comment type="caution">
    <text evidence="19">The sequence shown here is derived from an EMBL/GenBank/DDBJ whole genome shotgun (WGS) entry which is preliminary data.</text>
</comment>
<comment type="cofactor">
    <cofactor evidence="1">
        <name>FMN</name>
        <dbReference type="ChEBI" id="CHEBI:58210"/>
    </cofactor>
</comment>
<keyword evidence="5" id="KW-0819">tRNA processing</keyword>
<evidence type="ECO:0000256" key="15">
    <source>
        <dbReference type="ARBA" id="ARBA00049447"/>
    </source>
</evidence>
<dbReference type="InterPro" id="IPR018517">
    <property type="entry name" value="tRNA_hU_synthase_CS"/>
</dbReference>
<dbReference type="GO" id="GO:0006397">
    <property type="term" value="P:mRNA processing"/>
    <property type="evidence" value="ECO:0007669"/>
    <property type="project" value="UniProtKB-KW"/>
</dbReference>
<sequence>MVSTTGMALRGRQWYESMGSPKHIVAPMVEGSEYAWRVLSRRYGAQLCYSPMLHARLFSESDKQRASFWSSMKTAKEQKLIVQFCANDPDILLKAAKEVAPYADGVDINFGCPQGIARKGKYGAFLQDDWDINLDIPVTAKIRVFPEREKTLEYARMILQAGASILSVHCRTRDQKGQLTGLGDWSILRYLRDNLPEETVLFANGNILYHEDIQRCLDFTGFDGMMVAETNLHNPGIFTPDCYPRVDEIMREYLDLLEELKDETSYHPIKAHMFKMLKPAIMKHIDLRNELGKMRSDQLQDMRALQAKLKERVELELATLSEEEKAVSFNQDPDDQYKKIPWYRCQPYFRPPPVKLAQKAKKVQVEASVTEDLAGQAEQSLKRGIDAVEDAARQERI</sequence>
<keyword evidence="4" id="KW-0507">mRNA processing</keyword>
<evidence type="ECO:0000256" key="1">
    <source>
        <dbReference type="ARBA" id="ARBA00001917"/>
    </source>
</evidence>
<dbReference type="PROSITE" id="PS01136">
    <property type="entry name" value="UPF0034"/>
    <property type="match status" value="1"/>
</dbReference>
<dbReference type="InterPro" id="IPR035587">
    <property type="entry name" value="DUS-like_FMN-bd"/>
</dbReference>